<keyword evidence="2" id="KW-1185">Reference proteome</keyword>
<sequence>MPSYFTLTLDTTGPANPSLSINAGATYATAQLVDLAIGTSDGATTGYQMKIWGDVDTAYDTNVQATEAASSWITFSTSKQVKLSAGDGAKTINVKIRDDVFNESAQASDSINLDTTRPVVTISGPDVAKISEVSGKDAASFSFTVDSAFVEYKVKVVSSSGSAENTGTQIGTTNGSTNMSGTAGNYAASTAINCTIDASDLKAASAGDGAKVIKVFVKDAAGNWSV</sequence>
<reference evidence="2" key="1">
    <citation type="journal article" date="2019" name="Int. J. Syst. Evol. Microbiol.">
        <title>The Global Catalogue of Microorganisms (GCM) 10K type strain sequencing project: providing services to taxonomists for standard genome sequencing and annotation.</title>
        <authorList>
            <consortium name="The Broad Institute Genomics Platform"/>
            <consortium name="The Broad Institute Genome Sequencing Center for Infectious Disease"/>
            <person name="Wu L."/>
            <person name="Ma J."/>
        </authorList>
    </citation>
    <scope>NUCLEOTIDE SEQUENCE [LARGE SCALE GENOMIC DNA]</scope>
    <source>
        <strain evidence="2">CCUG 61889</strain>
    </source>
</reference>
<dbReference type="RefSeq" id="WP_377914527.1">
    <property type="nucleotide sequence ID" value="NZ_JBHRZT010000043.1"/>
</dbReference>
<dbReference type="EMBL" id="JBHRZT010000043">
    <property type="protein sequence ID" value="MFC3883744.1"/>
    <property type="molecule type" value="Genomic_DNA"/>
</dbReference>
<organism evidence="1 2">
    <name type="scientific">Bacillus songklensis</name>
    <dbReference type="NCBI Taxonomy" id="1069116"/>
    <lineage>
        <taxon>Bacteria</taxon>
        <taxon>Bacillati</taxon>
        <taxon>Bacillota</taxon>
        <taxon>Bacilli</taxon>
        <taxon>Bacillales</taxon>
        <taxon>Bacillaceae</taxon>
        <taxon>Bacillus</taxon>
    </lineage>
</organism>
<accession>A0ABV8B295</accession>
<gene>
    <name evidence="1" type="ORF">ACFOU2_09625</name>
</gene>
<name>A0ABV8B295_9BACI</name>
<proteinExistence type="predicted"/>
<protein>
    <submittedName>
        <fullName evidence="1">Uncharacterized protein</fullName>
    </submittedName>
</protein>
<comment type="caution">
    <text evidence="1">The sequence shown here is derived from an EMBL/GenBank/DDBJ whole genome shotgun (WGS) entry which is preliminary data.</text>
</comment>
<dbReference type="Proteomes" id="UP001595752">
    <property type="component" value="Unassembled WGS sequence"/>
</dbReference>
<evidence type="ECO:0000313" key="2">
    <source>
        <dbReference type="Proteomes" id="UP001595752"/>
    </source>
</evidence>
<evidence type="ECO:0000313" key="1">
    <source>
        <dbReference type="EMBL" id="MFC3883744.1"/>
    </source>
</evidence>